<name>A0A8S9UU10_PHYIN</name>
<evidence type="ECO:0000313" key="2">
    <source>
        <dbReference type="EMBL" id="KAF4142772.1"/>
    </source>
</evidence>
<evidence type="ECO:0000256" key="1">
    <source>
        <dbReference type="SAM" id="MobiDB-lite"/>
    </source>
</evidence>
<dbReference type="AlphaFoldDB" id="A0A8S9UU10"/>
<dbReference type="EMBL" id="JAACNO010001154">
    <property type="protein sequence ID" value="KAF4142772.1"/>
    <property type="molecule type" value="Genomic_DNA"/>
</dbReference>
<gene>
    <name evidence="2" type="ORF">GN958_ATG08084</name>
</gene>
<sequence length="112" mass="12163">MERTSRTKGSFEASILRFVQAAREEPEKEVASGHTAAEDDMKPVSGQGHVKATDGATEITVENGTTNANNAIRDAVLHKGNLNETNQELSLRSGSERKHTKNGFIPRSTSQK</sequence>
<feature type="compositionally biased region" description="Basic and acidic residues" evidence="1">
    <location>
        <begin position="24"/>
        <end position="42"/>
    </location>
</feature>
<comment type="caution">
    <text evidence="2">The sequence shown here is derived from an EMBL/GenBank/DDBJ whole genome shotgun (WGS) entry which is preliminary data.</text>
</comment>
<organism evidence="2 3">
    <name type="scientific">Phytophthora infestans</name>
    <name type="common">Potato late blight agent</name>
    <name type="synonym">Botrytis infestans</name>
    <dbReference type="NCBI Taxonomy" id="4787"/>
    <lineage>
        <taxon>Eukaryota</taxon>
        <taxon>Sar</taxon>
        <taxon>Stramenopiles</taxon>
        <taxon>Oomycota</taxon>
        <taxon>Peronosporomycetes</taxon>
        <taxon>Peronosporales</taxon>
        <taxon>Peronosporaceae</taxon>
        <taxon>Phytophthora</taxon>
    </lineage>
</organism>
<proteinExistence type="predicted"/>
<feature type="region of interest" description="Disordered" evidence="1">
    <location>
        <begin position="87"/>
        <end position="112"/>
    </location>
</feature>
<feature type="region of interest" description="Disordered" evidence="1">
    <location>
        <begin position="24"/>
        <end position="53"/>
    </location>
</feature>
<evidence type="ECO:0000313" key="3">
    <source>
        <dbReference type="Proteomes" id="UP000704712"/>
    </source>
</evidence>
<accession>A0A8S9UU10</accession>
<reference evidence="2" key="1">
    <citation type="submission" date="2020-03" db="EMBL/GenBank/DDBJ databases">
        <title>Hybrid Assembly of Korean Phytophthora infestans isolates.</title>
        <authorList>
            <person name="Prokchorchik M."/>
            <person name="Lee Y."/>
            <person name="Seo J."/>
            <person name="Cho J.-H."/>
            <person name="Park Y.-E."/>
            <person name="Jang D.-C."/>
            <person name="Im J.-S."/>
            <person name="Choi J.-G."/>
            <person name="Park H.-J."/>
            <person name="Lee G.-B."/>
            <person name="Lee Y.-G."/>
            <person name="Hong S.-Y."/>
            <person name="Cho K."/>
            <person name="Sohn K.H."/>
        </authorList>
    </citation>
    <scope>NUCLEOTIDE SEQUENCE</scope>
    <source>
        <strain evidence="2">KR_2_A2</strain>
    </source>
</reference>
<dbReference type="Proteomes" id="UP000704712">
    <property type="component" value="Unassembled WGS sequence"/>
</dbReference>
<protein>
    <submittedName>
        <fullName evidence="2">Uncharacterized protein</fullName>
    </submittedName>
</protein>